<organism evidence="2 3">
    <name type="scientific">Methylocystis echinoides</name>
    <dbReference type="NCBI Taxonomy" id="29468"/>
    <lineage>
        <taxon>Bacteria</taxon>
        <taxon>Pseudomonadati</taxon>
        <taxon>Pseudomonadota</taxon>
        <taxon>Alphaproteobacteria</taxon>
        <taxon>Hyphomicrobiales</taxon>
        <taxon>Methylocystaceae</taxon>
        <taxon>Methylocystis</taxon>
    </lineage>
</organism>
<sequence>MSRLVCPGCKAEVNELSTSCPKCGIRLGEVQREKEPQPASSSWYVTLAIIVIGLVILYFEGR</sequence>
<evidence type="ECO:0000256" key="1">
    <source>
        <dbReference type="SAM" id="Phobius"/>
    </source>
</evidence>
<comment type="caution">
    <text evidence="2">The sequence shown here is derived from an EMBL/GenBank/DDBJ whole genome shotgun (WGS) entry which is preliminary data.</text>
</comment>
<evidence type="ECO:0000313" key="3">
    <source>
        <dbReference type="Proteomes" id="UP001144323"/>
    </source>
</evidence>
<name>A0A9W6GY71_9HYPH</name>
<keyword evidence="3" id="KW-1185">Reference proteome</keyword>
<keyword evidence="1" id="KW-0812">Transmembrane</keyword>
<feature type="transmembrane region" description="Helical" evidence="1">
    <location>
        <begin position="41"/>
        <end position="59"/>
    </location>
</feature>
<evidence type="ECO:0008006" key="4">
    <source>
        <dbReference type="Google" id="ProtNLM"/>
    </source>
</evidence>
<reference evidence="2" key="1">
    <citation type="journal article" date="2023" name="Int. J. Syst. Evol. Microbiol.">
        <title>Methylocystis iwaonis sp. nov., a type II methane-oxidizing bacterium from surface soil of a rice paddy field in Japan, and emended description of the genus Methylocystis (ex Whittenbury et al. 1970) Bowman et al. 1993.</title>
        <authorList>
            <person name="Kaise H."/>
            <person name="Sawadogo J.B."/>
            <person name="Alam M.S."/>
            <person name="Ueno C."/>
            <person name="Dianou D."/>
            <person name="Shinjo R."/>
            <person name="Asakawa S."/>
        </authorList>
    </citation>
    <scope>NUCLEOTIDE SEQUENCE</scope>
    <source>
        <strain evidence="2">LMG27198</strain>
    </source>
</reference>
<gene>
    <name evidence="2" type="ORF">LMG27198_41080</name>
</gene>
<proteinExistence type="predicted"/>
<dbReference type="Proteomes" id="UP001144323">
    <property type="component" value="Unassembled WGS sequence"/>
</dbReference>
<evidence type="ECO:0000313" key="2">
    <source>
        <dbReference type="EMBL" id="GLI95116.1"/>
    </source>
</evidence>
<keyword evidence="1" id="KW-1133">Transmembrane helix</keyword>
<dbReference type="AlphaFoldDB" id="A0A9W6GY71"/>
<protein>
    <recommendedName>
        <fullName evidence="4">Zinc-ribbon domain-containing protein</fullName>
    </recommendedName>
</protein>
<dbReference type="EMBL" id="BSEC01000002">
    <property type="protein sequence ID" value="GLI95116.1"/>
    <property type="molecule type" value="Genomic_DNA"/>
</dbReference>
<keyword evidence="1" id="KW-0472">Membrane</keyword>
<accession>A0A9W6GY71</accession>